<protein>
    <submittedName>
        <fullName evidence="4">Kielin/chordin-like protein isoform X1</fullName>
    </submittedName>
</protein>
<keyword evidence="3" id="KW-1185">Reference proteome</keyword>
<dbReference type="GeneID" id="113500175"/>
<evidence type="ECO:0000256" key="1">
    <source>
        <dbReference type="SAM" id="SignalP"/>
    </source>
</evidence>
<accession>A0A7E5W857</accession>
<dbReference type="InterPro" id="IPR001007">
    <property type="entry name" value="VWF_dom"/>
</dbReference>
<keyword evidence="1" id="KW-0732">Signal</keyword>
<feature type="domain" description="VWFC" evidence="2">
    <location>
        <begin position="789"/>
        <end position="845"/>
    </location>
</feature>
<feature type="domain" description="VWFC" evidence="2">
    <location>
        <begin position="410"/>
        <end position="471"/>
    </location>
</feature>
<reference evidence="4" key="1">
    <citation type="submission" date="2025-08" db="UniProtKB">
        <authorList>
            <consortium name="RefSeq"/>
        </authorList>
    </citation>
    <scope>IDENTIFICATION</scope>
</reference>
<dbReference type="KEGG" id="tnl:113500175"/>
<proteinExistence type="predicted"/>
<dbReference type="Pfam" id="PF05375">
    <property type="entry name" value="Pacifastin_I"/>
    <property type="match status" value="2"/>
</dbReference>
<dbReference type="SMART" id="SM00215">
    <property type="entry name" value="VWC_out"/>
    <property type="match status" value="6"/>
</dbReference>
<organism evidence="3 4">
    <name type="scientific">Trichoplusia ni</name>
    <name type="common">Cabbage looper</name>
    <dbReference type="NCBI Taxonomy" id="7111"/>
    <lineage>
        <taxon>Eukaryota</taxon>
        <taxon>Metazoa</taxon>
        <taxon>Ecdysozoa</taxon>
        <taxon>Arthropoda</taxon>
        <taxon>Hexapoda</taxon>
        <taxon>Insecta</taxon>
        <taxon>Pterygota</taxon>
        <taxon>Neoptera</taxon>
        <taxon>Endopterygota</taxon>
        <taxon>Lepidoptera</taxon>
        <taxon>Glossata</taxon>
        <taxon>Ditrysia</taxon>
        <taxon>Noctuoidea</taxon>
        <taxon>Noctuidae</taxon>
        <taxon>Plusiinae</taxon>
        <taxon>Trichoplusia</taxon>
    </lineage>
</organism>
<feature type="domain" description="VWFC" evidence="2">
    <location>
        <begin position="701"/>
        <end position="763"/>
    </location>
</feature>
<dbReference type="InParanoid" id="A0A7E5W857"/>
<evidence type="ECO:0000313" key="4">
    <source>
        <dbReference type="RefSeq" id="XP_026736682.1"/>
    </source>
</evidence>
<feature type="domain" description="VWFC" evidence="2">
    <location>
        <begin position="322"/>
        <end position="376"/>
    </location>
</feature>
<dbReference type="Proteomes" id="UP000322000">
    <property type="component" value="Chromosome 13"/>
</dbReference>
<gene>
    <name evidence="4" type="primary">LOC113500175</name>
</gene>
<evidence type="ECO:0000259" key="2">
    <source>
        <dbReference type="SMART" id="SM00215"/>
    </source>
</evidence>
<feature type="signal peptide" evidence="1">
    <location>
        <begin position="1"/>
        <end position="16"/>
    </location>
</feature>
<dbReference type="GO" id="GO:0030414">
    <property type="term" value="F:peptidase inhibitor activity"/>
    <property type="evidence" value="ECO:0007669"/>
    <property type="project" value="InterPro"/>
</dbReference>
<dbReference type="InterPro" id="IPR008037">
    <property type="entry name" value="Pacifastin_dom"/>
</dbReference>
<name>A0A7E5W857_TRINI</name>
<dbReference type="RefSeq" id="XP_026736682.1">
    <property type="nucleotide sequence ID" value="XM_026880881.1"/>
</dbReference>
<feature type="domain" description="VWFC" evidence="2">
    <location>
        <begin position="976"/>
        <end position="1032"/>
    </location>
</feature>
<sequence>MYGILWLTLWATVGEAFYDDYWFRDLDDGIEGSAWDSQRHLKHNFTEGLKSFHKLYHAGRDGEERMSMKKAKLHLKMLKIYRHVGDTDDFEPSRGHFLPLRDGAKYCTMGRHTRVDCNQCTCVAGQMYMCTGMICNSAIGRPKFLVTCREGKQRQIDACNYCFCRNGHEVCTEKECNSNSFLDLDLRSGCPDGQRRQKDCNRCLCVRGEEYCTHYTCDRDTFSENLLSYLDSTQCKNGETLEVDCNKCVCVDRSWTCSRARCPRDTGLRIEKQLECEDGPVFFDNCNICYCRKGKFFCENNPCFLKEKEKKNFSLKRERYTCIEGSKYYIDECNYCHCLDGKELCTDMECGNTNYQRTRICTHGETKNERCNSCYCFIGSWLCSKRSCDDDDESYDDDLHTEDISSDERCNKGDTKAIDCNTCECHHGEWICSLAPCLQDEKESLHSLPFLHSSCTSNHRMAWKDCNKCICIEGVWYCAQKLCHQGSGAIRYLRDDHHSESCKENEKKYKKCNRCVCRDARWVCTQRECFDFDSYVGTDIRTQDSADQFYLKPCISGERRYKNICNPCICMNEKWYCQTNFCGRGTDYRPEDVYLRLGDDHNFYTAKCRKGSKRKKDACNYCYCRHKIWFCQNKACVEGGDLREQVNLKYHVMPRGCPLGDIKITNCKYCVCLATGYQCRLMKEFCIDPKTGDRWLRSSKCVPGTKYTIDYCNSCYCGEKGEYICTNNPCSLSESLDNLTAPSCDREDIGKTEQINSCNYCYCNSDQKWQCTNNECLDEDLSPLRDSTCHIGERYRQDACNYCFCNYDRELICTNNSCPQYRLDLRTSQNCAVGEREIVDACNYCECNLDEEWECTHNPCPETVRTTFIGNRGNWYKHKDVWNSKTEAPKTYLCIDGTRNEIDACNYCVCLDGIEFCTRKNCRTKSYFVEALCLPNEPLPKPDPCNECICLHSAIACSKIPCIRKKQVAGGRSHVCIERQKYYMDDGCNYCVCSNGQEFCTSRACMMVRDTNIKCKVGDIIPPRDSCNMCVCVRGKVTCTNKVCKKTRRQGFRHRKLKRFKFGKLSPMIQSDEILDECKDGFFYNPPEYDPECPNICYCDRGELLCTDRPCRRPKVLPPEWGTESVKRNRHHSMSQRTGCFEFDLPPDANCRTCRCVNNEKVCEVTNCILDKEGIIASLKLMHEKKEKQFSSPDLFCTPFTFFSPDNNRFCRNCFCLHNGLALCLLNFCKYSKDVPHEPPESVYDKCNPGEVGYPTKCVSCKCTNQGKWACKRDSITDCGERNCDSGDEFQMGFQTFCAFCKCSSTEWYCSVADGPCSDFSNLVCPMGTLIHNPSQFCSLCLCGGPSGSNMCFTESKCVHQVSAHLQ</sequence>
<feature type="chain" id="PRO_5028978957" evidence="1">
    <location>
        <begin position="17"/>
        <end position="1367"/>
    </location>
</feature>
<evidence type="ECO:0000313" key="3">
    <source>
        <dbReference type="Proteomes" id="UP000322000"/>
    </source>
</evidence>
<dbReference type="OrthoDB" id="7492457at2759"/>
<feature type="domain" description="VWFC" evidence="2">
    <location>
        <begin position="235"/>
        <end position="291"/>
    </location>
</feature>